<feature type="non-terminal residue" evidence="1">
    <location>
        <position position="1"/>
    </location>
</feature>
<gene>
    <name evidence="1" type="ORF">BST47_30160</name>
</gene>
<name>A0A1X0JB85_9MYCO</name>
<organism evidence="1 2">
    <name type="scientific">Mycolicibacterium tusciae</name>
    <dbReference type="NCBI Taxonomy" id="75922"/>
    <lineage>
        <taxon>Bacteria</taxon>
        <taxon>Bacillati</taxon>
        <taxon>Actinomycetota</taxon>
        <taxon>Actinomycetes</taxon>
        <taxon>Mycobacteriales</taxon>
        <taxon>Mycobacteriaceae</taxon>
        <taxon>Mycolicibacterium</taxon>
    </lineage>
</organism>
<keyword evidence="2" id="KW-1185">Reference proteome</keyword>
<sequence>IDHTIAYPHGPTQASNLKVLCRQHHLLKTFWGWHDQQLPDGTVIWTCPQRQTYTTYPGSRLLFPTLCRPTAPTVI</sequence>
<proteinExistence type="predicted"/>
<evidence type="ECO:0000313" key="2">
    <source>
        <dbReference type="Proteomes" id="UP000192411"/>
    </source>
</evidence>
<comment type="caution">
    <text evidence="1">The sequence shown here is derived from an EMBL/GenBank/DDBJ whole genome shotgun (WGS) entry which is preliminary data.</text>
</comment>
<evidence type="ECO:0008006" key="3">
    <source>
        <dbReference type="Google" id="ProtNLM"/>
    </source>
</evidence>
<feature type="non-terminal residue" evidence="1">
    <location>
        <position position="75"/>
    </location>
</feature>
<dbReference type="EMBL" id="MVIM01000069">
    <property type="protein sequence ID" value="ORB59715.1"/>
    <property type="molecule type" value="Genomic_DNA"/>
</dbReference>
<evidence type="ECO:0000313" key="1">
    <source>
        <dbReference type="EMBL" id="ORB59715.1"/>
    </source>
</evidence>
<reference evidence="1 2" key="1">
    <citation type="submission" date="2017-02" db="EMBL/GenBank/DDBJ databases">
        <title>The new phylogeny of genus Mycobacterium.</title>
        <authorList>
            <person name="Tortoli E."/>
            <person name="Trovato A."/>
            <person name="Cirillo D.M."/>
        </authorList>
    </citation>
    <scope>NUCLEOTIDE SEQUENCE [LARGE SCALE GENOMIC DNA]</scope>
    <source>
        <strain evidence="1 2">DSM 44338</strain>
    </source>
</reference>
<protein>
    <recommendedName>
        <fullName evidence="3">HNH endonuclease</fullName>
    </recommendedName>
</protein>
<dbReference type="Proteomes" id="UP000192411">
    <property type="component" value="Unassembled WGS sequence"/>
</dbReference>
<accession>A0A1X0JB85</accession>
<dbReference type="AlphaFoldDB" id="A0A1X0JB85"/>